<sequence>MQSARVGKAVVSRVRGWLGGRSSALRGPARFQASGNASGDAHRWPPSRKGATAVAAQLAGLALAALVAASAARAEPTPYGGPLFDAHLHYNVEATERYPLADVLGRMQRSGVRAVIANSRPNDGSKALAAADATRRAGVVVVPFVRLYRNRADYTGWHADPTIVDMVLSELAAGTAAGPYRGLGEFHLYDSANADGPTARRLMQLAAQRDLAVLAHVDDVAVEKLLAHAPNARLIWAHTGIGGVPVERVRTLLERHPRLMGELSYRPGLVDADGSASAAWRALLVAMPDRFLVGSDTWINARWDDYEGLMRQARGWLGSLPPAVARRIAWDNGAALFGLAAP</sequence>
<dbReference type="GO" id="GO:0016787">
    <property type="term" value="F:hydrolase activity"/>
    <property type="evidence" value="ECO:0007669"/>
    <property type="project" value="UniProtKB-KW"/>
</dbReference>
<dbReference type="InterPro" id="IPR006680">
    <property type="entry name" value="Amidohydro-rel"/>
</dbReference>
<dbReference type="AlphaFoldDB" id="A0A7Y6TW99"/>
<dbReference type="Pfam" id="PF04909">
    <property type="entry name" value="Amidohydro_2"/>
    <property type="match status" value="1"/>
</dbReference>
<comment type="caution">
    <text evidence="2">The sequence shown here is derived from an EMBL/GenBank/DDBJ whole genome shotgun (WGS) entry which is preliminary data.</text>
</comment>
<evidence type="ECO:0000259" key="1">
    <source>
        <dbReference type="Pfam" id="PF04909"/>
    </source>
</evidence>
<accession>A0A7Y6TW99</accession>
<proteinExistence type="predicted"/>
<evidence type="ECO:0000313" key="2">
    <source>
        <dbReference type="EMBL" id="NUZ05823.1"/>
    </source>
</evidence>
<dbReference type="Proteomes" id="UP000529637">
    <property type="component" value="Unassembled WGS sequence"/>
</dbReference>
<dbReference type="SUPFAM" id="SSF51556">
    <property type="entry name" value="Metallo-dependent hydrolases"/>
    <property type="match status" value="1"/>
</dbReference>
<protein>
    <submittedName>
        <fullName evidence="2">Amidohydrolase family protein</fullName>
    </submittedName>
</protein>
<keyword evidence="2" id="KW-0378">Hydrolase</keyword>
<reference evidence="2 3" key="1">
    <citation type="submission" date="2020-06" db="EMBL/GenBank/DDBJ databases">
        <title>Schlegella sp. ID0723 isolated from air conditioner.</title>
        <authorList>
            <person name="Kim D.Y."/>
            <person name="Kim D.-U."/>
        </authorList>
    </citation>
    <scope>NUCLEOTIDE SEQUENCE [LARGE SCALE GENOMIC DNA]</scope>
    <source>
        <strain evidence="2 3">ID0723</strain>
    </source>
</reference>
<keyword evidence="3" id="KW-1185">Reference proteome</keyword>
<dbReference type="EMBL" id="JABWMJ010000003">
    <property type="protein sequence ID" value="NUZ05823.1"/>
    <property type="molecule type" value="Genomic_DNA"/>
</dbReference>
<name>A0A7Y6TW99_9BURK</name>
<dbReference type="InterPro" id="IPR032466">
    <property type="entry name" value="Metal_Hydrolase"/>
</dbReference>
<gene>
    <name evidence="2" type="ORF">HQN59_08605</name>
</gene>
<feature type="domain" description="Amidohydrolase-related" evidence="1">
    <location>
        <begin position="188"/>
        <end position="339"/>
    </location>
</feature>
<dbReference type="Gene3D" id="3.20.20.140">
    <property type="entry name" value="Metal-dependent hydrolases"/>
    <property type="match status" value="1"/>
</dbReference>
<evidence type="ECO:0000313" key="3">
    <source>
        <dbReference type="Proteomes" id="UP000529637"/>
    </source>
</evidence>
<organism evidence="2 3">
    <name type="scientific">Piscinibacter koreensis</name>
    <dbReference type="NCBI Taxonomy" id="2742824"/>
    <lineage>
        <taxon>Bacteria</taxon>
        <taxon>Pseudomonadati</taxon>
        <taxon>Pseudomonadota</taxon>
        <taxon>Betaproteobacteria</taxon>
        <taxon>Burkholderiales</taxon>
        <taxon>Sphaerotilaceae</taxon>
        <taxon>Piscinibacter</taxon>
    </lineage>
</organism>